<protein>
    <submittedName>
        <fullName evidence="1">Uncharacterized protein</fullName>
    </submittedName>
</protein>
<comment type="caution">
    <text evidence="1">The sequence shown here is derived from an EMBL/GenBank/DDBJ whole genome shotgun (WGS) entry which is preliminary data.</text>
</comment>
<organism evidence="1 2">
    <name type="scientific">Epilithonimonas xixisoli</name>
    <dbReference type="NCBI Taxonomy" id="1476462"/>
    <lineage>
        <taxon>Bacteria</taxon>
        <taxon>Pseudomonadati</taxon>
        <taxon>Bacteroidota</taxon>
        <taxon>Flavobacteriia</taxon>
        <taxon>Flavobacteriales</taxon>
        <taxon>Weeksellaceae</taxon>
        <taxon>Chryseobacterium group</taxon>
        <taxon>Epilithonimonas</taxon>
    </lineage>
</organism>
<dbReference type="Proteomes" id="UP000295313">
    <property type="component" value="Unassembled WGS sequence"/>
</dbReference>
<evidence type="ECO:0000313" key="1">
    <source>
        <dbReference type="EMBL" id="TDX86346.1"/>
    </source>
</evidence>
<sequence>MNSIIKCIKYHSYGAELGIIRTKFLQTHCPYGAFKYCNLK</sequence>
<reference evidence="1 2" key="1">
    <citation type="submission" date="2019-03" db="EMBL/GenBank/DDBJ databases">
        <title>Genomic Encyclopedia of Type Strains, Phase III (KMG-III): the genomes of soil and plant-associated and newly described type strains.</title>
        <authorList>
            <person name="Whitman W."/>
        </authorList>
    </citation>
    <scope>NUCLEOTIDE SEQUENCE [LARGE SCALE GENOMIC DNA]</scope>
    <source>
        <strain evidence="1 2">CGMCC 1.12802</strain>
    </source>
</reference>
<dbReference type="AlphaFoldDB" id="A0A4R8ID62"/>
<evidence type="ECO:0000313" key="2">
    <source>
        <dbReference type="Proteomes" id="UP000295313"/>
    </source>
</evidence>
<dbReference type="EMBL" id="SOEO01000001">
    <property type="protein sequence ID" value="TDX86346.1"/>
    <property type="molecule type" value="Genomic_DNA"/>
</dbReference>
<name>A0A4R8ID62_9FLAO</name>
<gene>
    <name evidence="1" type="ORF">B0I22_0464</name>
</gene>
<accession>A0A4R8ID62</accession>
<proteinExistence type="predicted"/>
<keyword evidence="2" id="KW-1185">Reference proteome</keyword>